<keyword evidence="3" id="KW-1185">Reference proteome</keyword>
<gene>
    <name evidence="2" type="ORF">MG293_006776</name>
</gene>
<dbReference type="Proteomes" id="UP001214576">
    <property type="component" value="Unassembled WGS sequence"/>
</dbReference>
<feature type="region of interest" description="Disordered" evidence="1">
    <location>
        <begin position="112"/>
        <end position="133"/>
    </location>
</feature>
<evidence type="ECO:0000313" key="2">
    <source>
        <dbReference type="EMBL" id="KAI4542650.1"/>
    </source>
</evidence>
<sequence>MTKRCVLWRRLQVLEAEKAEHGLCTRRRPTVLKLLSLHFQCSAQKLTRSSRLRPTTLKTSKSFCLLDYEDEEEEDDRVRMALFSPCDPRGPAMRGPDLLRTSPGLGSWWGWATGEGEGGSSGDSGDRDGAGEEGALCADWRGRVSRTWFSPSGPHGTVPREPAALFGAAALWLGLRVHVQDAGLLNPAVVPGQRASQMGLRLQSEGLA</sequence>
<comment type="caution">
    <text evidence="2">The sequence shown here is derived from an EMBL/GenBank/DDBJ whole genome shotgun (WGS) entry which is preliminary data.</text>
</comment>
<feature type="compositionally biased region" description="Gly residues" evidence="1">
    <location>
        <begin position="113"/>
        <end position="122"/>
    </location>
</feature>
<reference evidence="2" key="1">
    <citation type="submission" date="2022-03" db="EMBL/GenBank/DDBJ databases">
        <title>Genomic analyses of argali, domestic sheep and their hybrids provide insights into chromosomal evolution, heterosis and genetic basis of agronomic traits.</title>
        <authorList>
            <person name="Li M."/>
        </authorList>
    </citation>
    <scope>NUCLEOTIDE SEQUENCE</scope>
    <source>
        <strain evidence="2">CAU-MHL-2022a</strain>
        <tissue evidence="2">Skin</tissue>
    </source>
</reference>
<organism evidence="2 3">
    <name type="scientific">Ovis ammon polii</name>
    <dbReference type="NCBI Taxonomy" id="230172"/>
    <lineage>
        <taxon>Eukaryota</taxon>
        <taxon>Metazoa</taxon>
        <taxon>Chordata</taxon>
        <taxon>Craniata</taxon>
        <taxon>Vertebrata</taxon>
        <taxon>Euteleostomi</taxon>
        <taxon>Mammalia</taxon>
        <taxon>Eutheria</taxon>
        <taxon>Laurasiatheria</taxon>
        <taxon>Artiodactyla</taxon>
        <taxon>Ruminantia</taxon>
        <taxon>Pecora</taxon>
        <taxon>Bovidae</taxon>
        <taxon>Caprinae</taxon>
        <taxon>Ovis</taxon>
    </lineage>
</organism>
<name>A0AAD4Y957_OVIAM</name>
<evidence type="ECO:0000256" key="1">
    <source>
        <dbReference type="SAM" id="MobiDB-lite"/>
    </source>
</evidence>
<evidence type="ECO:0000313" key="3">
    <source>
        <dbReference type="Proteomes" id="UP001214576"/>
    </source>
</evidence>
<proteinExistence type="predicted"/>
<protein>
    <submittedName>
        <fullName evidence="2">Uncharacterized protein</fullName>
    </submittedName>
</protein>
<accession>A0AAD4Y957</accession>
<dbReference type="EMBL" id="JAKZEL010000006">
    <property type="protein sequence ID" value="KAI4542650.1"/>
    <property type="molecule type" value="Genomic_DNA"/>
</dbReference>
<dbReference type="AlphaFoldDB" id="A0AAD4Y957"/>